<sequence length="221" mass="24429">MTDSCEHSFIGWTLGETGLNVHSKESESGVPGVEGVSLSEVHIRLESGESASSQRRLPDSMFGRLTGLKLDARIAMGDKLRRVVYFRVGEGDTTGVLVGELANPATSVRSSQDWPICMAVCISLSCATSRVLLTSAHSSARSWLTRGAIRAHEFCATNNHLIEGDGQNRGHCKTMPTHKWVRFNIQVPHLKTPQNLHITVNSLYDELIRNLYLYQLGRHSM</sequence>
<evidence type="ECO:0000313" key="2">
    <source>
        <dbReference type="Proteomes" id="UP000648187"/>
    </source>
</evidence>
<protein>
    <submittedName>
        <fullName evidence="1">Uncharacterized protein</fullName>
    </submittedName>
</protein>
<reference evidence="1" key="1">
    <citation type="submission" date="2020-08" db="EMBL/GenBank/DDBJ databases">
        <title>Spodoptera exigua strain:BAW_Kor-Di-RS1 Genome sequencing and assembly.</title>
        <authorList>
            <person name="Kim J."/>
            <person name="Nam H.Y."/>
            <person name="Kwon M."/>
            <person name="Choi J.H."/>
            <person name="Cho S.R."/>
            <person name="Kim G.-H."/>
        </authorList>
    </citation>
    <scope>NUCLEOTIDE SEQUENCE</scope>
    <source>
        <strain evidence="1">BAW_Kor-Di-RS1</strain>
        <tissue evidence="1">Whole-body</tissue>
    </source>
</reference>
<organism evidence="1 2">
    <name type="scientific">Spodoptera exigua</name>
    <name type="common">Beet armyworm</name>
    <name type="synonym">Noctua fulgens</name>
    <dbReference type="NCBI Taxonomy" id="7107"/>
    <lineage>
        <taxon>Eukaryota</taxon>
        <taxon>Metazoa</taxon>
        <taxon>Ecdysozoa</taxon>
        <taxon>Arthropoda</taxon>
        <taxon>Hexapoda</taxon>
        <taxon>Insecta</taxon>
        <taxon>Pterygota</taxon>
        <taxon>Neoptera</taxon>
        <taxon>Endopterygota</taxon>
        <taxon>Lepidoptera</taxon>
        <taxon>Glossata</taxon>
        <taxon>Ditrysia</taxon>
        <taxon>Noctuoidea</taxon>
        <taxon>Noctuidae</taxon>
        <taxon>Amphipyrinae</taxon>
        <taxon>Spodoptera</taxon>
    </lineage>
</organism>
<gene>
    <name evidence="1" type="ORF">HW555_009196</name>
</gene>
<dbReference type="AlphaFoldDB" id="A0A835GBJ3"/>
<evidence type="ECO:0000313" key="1">
    <source>
        <dbReference type="EMBL" id="KAF9412253.1"/>
    </source>
</evidence>
<accession>A0A835GBJ3</accession>
<name>A0A835GBJ3_SPOEX</name>
<comment type="caution">
    <text evidence="1">The sequence shown here is derived from an EMBL/GenBank/DDBJ whole genome shotgun (WGS) entry which is preliminary data.</text>
</comment>
<keyword evidence="2" id="KW-1185">Reference proteome</keyword>
<dbReference type="Proteomes" id="UP000648187">
    <property type="component" value="Unassembled WGS sequence"/>
</dbReference>
<dbReference type="EMBL" id="JACKWZ010000195">
    <property type="protein sequence ID" value="KAF9412253.1"/>
    <property type="molecule type" value="Genomic_DNA"/>
</dbReference>
<proteinExistence type="predicted"/>